<comment type="caution">
    <text evidence="7">The sequence shown here is derived from an EMBL/GenBank/DDBJ whole genome shotgun (WGS) entry which is preliminary data.</text>
</comment>
<feature type="transmembrane region" description="Helical" evidence="5">
    <location>
        <begin position="51"/>
        <end position="69"/>
    </location>
</feature>
<sequence>MDRKGKLNFTSWPSAILTFIWAYTGLEKLIRFDQSRKAFLNQPMPNWLEEYLAFSIPGIELLIALLLLFSVTRWWGYLGSILLLTVFITYVGLIWVGAFPRVPCNCAGIIESLGWAEHFILNLGLNGLAVWGLRLEAGKLGS</sequence>
<keyword evidence="8" id="KW-1185">Reference proteome</keyword>
<dbReference type="InterPro" id="IPR009908">
    <property type="entry name" value="Methylamine_util_MauE"/>
</dbReference>
<organism evidence="7 8">
    <name type="scientific">Algoriphagus aquaeductus</name>
    <dbReference type="NCBI Taxonomy" id="475299"/>
    <lineage>
        <taxon>Bacteria</taxon>
        <taxon>Pseudomonadati</taxon>
        <taxon>Bacteroidota</taxon>
        <taxon>Cytophagia</taxon>
        <taxon>Cytophagales</taxon>
        <taxon>Cyclobacteriaceae</taxon>
        <taxon>Algoriphagus</taxon>
    </lineage>
</organism>
<evidence type="ECO:0000256" key="1">
    <source>
        <dbReference type="ARBA" id="ARBA00004141"/>
    </source>
</evidence>
<reference evidence="7 8" key="1">
    <citation type="submission" date="2018-06" db="EMBL/GenBank/DDBJ databases">
        <title>Genomic Encyclopedia of Archaeal and Bacterial Type Strains, Phase II (KMG-II): from individual species to whole genera.</title>
        <authorList>
            <person name="Goeker M."/>
        </authorList>
    </citation>
    <scope>NUCLEOTIDE SEQUENCE [LARGE SCALE GENOMIC DNA]</scope>
    <source>
        <strain evidence="7 8">T4</strain>
    </source>
</reference>
<dbReference type="AlphaFoldDB" id="A0A326RJG0"/>
<name>A0A326RJG0_9BACT</name>
<evidence type="ECO:0000256" key="3">
    <source>
        <dbReference type="ARBA" id="ARBA00022989"/>
    </source>
</evidence>
<dbReference type="Proteomes" id="UP000248917">
    <property type="component" value="Unassembled WGS sequence"/>
</dbReference>
<evidence type="ECO:0000313" key="7">
    <source>
        <dbReference type="EMBL" id="PZV77567.1"/>
    </source>
</evidence>
<dbReference type="RefSeq" id="WP_111394795.1">
    <property type="nucleotide sequence ID" value="NZ_QKTX01000020.1"/>
</dbReference>
<dbReference type="OrthoDB" id="673785at2"/>
<dbReference type="GO" id="GO:0016020">
    <property type="term" value="C:membrane"/>
    <property type="evidence" value="ECO:0007669"/>
    <property type="project" value="UniProtKB-SubCell"/>
</dbReference>
<gene>
    <name evidence="7" type="ORF">CLV31_12035</name>
</gene>
<proteinExistence type="predicted"/>
<protein>
    <recommendedName>
        <fullName evidence="6">Methylamine utilisation protein MauE domain-containing protein</fullName>
    </recommendedName>
</protein>
<evidence type="ECO:0000256" key="2">
    <source>
        <dbReference type="ARBA" id="ARBA00022692"/>
    </source>
</evidence>
<dbReference type="EMBL" id="QKTX01000020">
    <property type="protein sequence ID" value="PZV77567.1"/>
    <property type="molecule type" value="Genomic_DNA"/>
</dbReference>
<evidence type="ECO:0000313" key="8">
    <source>
        <dbReference type="Proteomes" id="UP000248917"/>
    </source>
</evidence>
<comment type="subcellular location">
    <subcellularLocation>
        <location evidence="1">Membrane</location>
        <topology evidence="1">Multi-pass membrane protein</topology>
    </subcellularLocation>
</comment>
<accession>A0A326RJG0</accession>
<evidence type="ECO:0000256" key="4">
    <source>
        <dbReference type="ARBA" id="ARBA00023136"/>
    </source>
</evidence>
<feature type="domain" description="Methylamine utilisation protein MauE" evidence="6">
    <location>
        <begin position="10"/>
        <end position="133"/>
    </location>
</feature>
<evidence type="ECO:0000256" key="5">
    <source>
        <dbReference type="SAM" id="Phobius"/>
    </source>
</evidence>
<keyword evidence="4 5" id="KW-0472">Membrane</keyword>
<evidence type="ECO:0000259" key="6">
    <source>
        <dbReference type="Pfam" id="PF07291"/>
    </source>
</evidence>
<feature type="transmembrane region" description="Helical" evidence="5">
    <location>
        <begin position="12"/>
        <end position="30"/>
    </location>
</feature>
<keyword evidence="2 5" id="KW-0812">Transmembrane</keyword>
<keyword evidence="3 5" id="KW-1133">Transmembrane helix</keyword>
<dbReference type="GO" id="GO:0030416">
    <property type="term" value="P:methylamine metabolic process"/>
    <property type="evidence" value="ECO:0007669"/>
    <property type="project" value="InterPro"/>
</dbReference>
<dbReference type="Pfam" id="PF07291">
    <property type="entry name" value="MauE"/>
    <property type="match status" value="1"/>
</dbReference>
<feature type="transmembrane region" description="Helical" evidence="5">
    <location>
        <begin position="75"/>
        <end position="96"/>
    </location>
</feature>